<name>A0ABT1P751_9GAMM</name>
<dbReference type="Proteomes" id="UP001205566">
    <property type="component" value="Unassembled WGS sequence"/>
</dbReference>
<organism evidence="2 3">
    <name type="scientific">Microbulbifer elongatus</name>
    <dbReference type="NCBI Taxonomy" id="86173"/>
    <lineage>
        <taxon>Bacteria</taxon>
        <taxon>Pseudomonadati</taxon>
        <taxon>Pseudomonadota</taxon>
        <taxon>Gammaproteobacteria</taxon>
        <taxon>Cellvibrionales</taxon>
        <taxon>Microbulbiferaceae</taxon>
        <taxon>Microbulbifer</taxon>
    </lineage>
</organism>
<feature type="transmembrane region" description="Helical" evidence="1">
    <location>
        <begin position="115"/>
        <end position="139"/>
    </location>
</feature>
<feature type="transmembrane region" description="Helical" evidence="1">
    <location>
        <begin position="35"/>
        <end position="55"/>
    </location>
</feature>
<keyword evidence="1" id="KW-0812">Transmembrane</keyword>
<keyword evidence="3" id="KW-1185">Reference proteome</keyword>
<keyword evidence="1" id="KW-0472">Membrane</keyword>
<keyword evidence="1" id="KW-1133">Transmembrane helix</keyword>
<evidence type="ECO:0000313" key="2">
    <source>
        <dbReference type="EMBL" id="MCQ3830834.1"/>
    </source>
</evidence>
<sequence length="143" mass="16960">MESIERFLLKLIWILFGPVIKIRRQGRQGWDTGELVNGPMMIAISLPIFSLYIFGLQNFVDQKYFLIGILLIYIFAIIYNSAFLSKADFQRFYIFSIKNENLREVVELSESKEFYWPWLILTTVVGLFFIVVHGLFWAVTWKF</sequence>
<protein>
    <submittedName>
        <fullName evidence="2">Uncharacterized protein</fullName>
    </submittedName>
</protein>
<gene>
    <name evidence="2" type="ORF">HXX02_15455</name>
</gene>
<dbReference type="RefSeq" id="WP_255875721.1">
    <property type="nucleotide sequence ID" value="NZ_JACASI010000040.1"/>
</dbReference>
<accession>A0ABT1P751</accession>
<comment type="caution">
    <text evidence="2">The sequence shown here is derived from an EMBL/GenBank/DDBJ whole genome shotgun (WGS) entry which is preliminary data.</text>
</comment>
<feature type="transmembrane region" description="Helical" evidence="1">
    <location>
        <begin position="64"/>
        <end position="83"/>
    </location>
</feature>
<evidence type="ECO:0000313" key="3">
    <source>
        <dbReference type="Proteomes" id="UP001205566"/>
    </source>
</evidence>
<evidence type="ECO:0000256" key="1">
    <source>
        <dbReference type="SAM" id="Phobius"/>
    </source>
</evidence>
<dbReference type="EMBL" id="JACASI010000040">
    <property type="protein sequence ID" value="MCQ3830834.1"/>
    <property type="molecule type" value="Genomic_DNA"/>
</dbReference>
<reference evidence="2" key="1">
    <citation type="thesis" date="2020" institute="Technische Universitat Dresden" country="Dresden, Germany">
        <title>The Agarolytic System of Microbulbifer elongatus PORT2, Isolated from Batu Karas, Pangandaran West Java Indonesia.</title>
        <authorList>
            <person name="Anggraeni S.R."/>
        </authorList>
    </citation>
    <scope>NUCLEOTIDE SEQUENCE</scope>
    <source>
        <strain evidence="2">PORT2</strain>
    </source>
</reference>
<proteinExistence type="predicted"/>